<name>A0A4D6MYU4_VIGUN</name>
<sequence>MSEGDKFPLLSQLNPNPRLGVFAKDSLRLAHHVVIRALVSSLERGGLQR</sequence>
<protein>
    <submittedName>
        <fullName evidence="1">Uncharacterized protein</fullName>
    </submittedName>
</protein>
<proteinExistence type="predicted"/>
<dbReference type="Proteomes" id="UP000501690">
    <property type="component" value="Linkage Group LG9"/>
</dbReference>
<accession>A0A4D6MYU4</accession>
<keyword evidence="2" id="KW-1185">Reference proteome</keyword>
<reference evidence="1 2" key="1">
    <citation type="submission" date="2019-04" db="EMBL/GenBank/DDBJ databases">
        <title>An improved genome assembly and genetic linkage map for asparagus bean, Vigna unguiculata ssp. sesquipedialis.</title>
        <authorList>
            <person name="Xia Q."/>
            <person name="Zhang R."/>
            <person name="Dong Y."/>
        </authorList>
    </citation>
    <scope>NUCLEOTIDE SEQUENCE [LARGE SCALE GENOMIC DNA]</scope>
    <source>
        <tissue evidence="1">Leaf</tissue>
    </source>
</reference>
<evidence type="ECO:0000313" key="1">
    <source>
        <dbReference type="EMBL" id="QCE06710.1"/>
    </source>
</evidence>
<gene>
    <name evidence="1" type="ORF">DEO72_LG9g1724</name>
</gene>
<dbReference type="EMBL" id="CP039353">
    <property type="protein sequence ID" value="QCE06710.1"/>
    <property type="molecule type" value="Genomic_DNA"/>
</dbReference>
<organism evidence="1 2">
    <name type="scientific">Vigna unguiculata</name>
    <name type="common">Cowpea</name>
    <dbReference type="NCBI Taxonomy" id="3917"/>
    <lineage>
        <taxon>Eukaryota</taxon>
        <taxon>Viridiplantae</taxon>
        <taxon>Streptophyta</taxon>
        <taxon>Embryophyta</taxon>
        <taxon>Tracheophyta</taxon>
        <taxon>Spermatophyta</taxon>
        <taxon>Magnoliopsida</taxon>
        <taxon>eudicotyledons</taxon>
        <taxon>Gunneridae</taxon>
        <taxon>Pentapetalae</taxon>
        <taxon>rosids</taxon>
        <taxon>fabids</taxon>
        <taxon>Fabales</taxon>
        <taxon>Fabaceae</taxon>
        <taxon>Papilionoideae</taxon>
        <taxon>50 kb inversion clade</taxon>
        <taxon>NPAAA clade</taxon>
        <taxon>indigoferoid/millettioid clade</taxon>
        <taxon>Phaseoleae</taxon>
        <taxon>Vigna</taxon>
    </lineage>
</organism>
<evidence type="ECO:0000313" key="2">
    <source>
        <dbReference type="Proteomes" id="UP000501690"/>
    </source>
</evidence>
<dbReference type="AlphaFoldDB" id="A0A4D6MYU4"/>